<name>A0A7J0GWA8_9ERIC</name>
<feature type="binding site" evidence="8">
    <location>
        <position position="18"/>
    </location>
    <ligand>
        <name>Mn(2+)</name>
        <dbReference type="ChEBI" id="CHEBI:29035"/>
    </ligand>
</feature>
<evidence type="ECO:0000256" key="9">
    <source>
        <dbReference type="RuleBase" id="RU366015"/>
    </source>
</evidence>
<dbReference type="SUPFAM" id="SSF51182">
    <property type="entry name" value="RmlC-like cupins"/>
    <property type="match status" value="1"/>
</dbReference>
<dbReference type="Gene3D" id="2.60.120.10">
    <property type="entry name" value="Jelly Rolls"/>
    <property type="match status" value="1"/>
</dbReference>
<organism evidence="11 12">
    <name type="scientific">Actinidia rufa</name>
    <dbReference type="NCBI Taxonomy" id="165716"/>
    <lineage>
        <taxon>Eukaryota</taxon>
        <taxon>Viridiplantae</taxon>
        <taxon>Streptophyta</taxon>
        <taxon>Embryophyta</taxon>
        <taxon>Tracheophyta</taxon>
        <taxon>Spermatophyta</taxon>
        <taxon>Magnoliopsida</taxon>
        <taxon>eudicotyledons</taxon>
        <taxon>Gunneridae</taxon>
        <taxon>Pentapetalae</taxon>
        <taxon>asterids</taxon>
        <taxon>Ericales</taxon>
        <taxon>Actinidiaceae</taxon>
        <taxon>Actinidia</taxon>
    </lineage>
</organism>
<feature type="binding site" evidence="8">
    <location>
        <position position="20"/>
    </location>
    <ligand>
        <name>Mn(2+)</name>
        <dbReference type="ChEBI" id="CHEBI:29035"/>
    </ligand>
</feature>
<evidence type="ECO:0000256" key="6">
    <source>
        <dbReference type="ARBA" id="ARBA00023211"/>
    </source>
</evidence>
<dbReference type="OrthoDB" id="1921208at2759"/>
<comment type="subcellular location">
    <subcellularLocation>
        <location evidence="1 9">Secreted</location>
        <location evidence="1 9">Extracellular space</location>
        <location evidence="1 9">Apoplast</location>
    </subcellularLocation>
</comment>
<dbReference type="SMART" id="SM00835">
    <property type="entry name" value="Cupin_1"/>
    <property type="match status" value="1"/>
</dbReference>
<dbReference type="Proteomes" id="UP000585474">
    <property type="component" value="Unassembled WGS sequence"/>
</dbReference>
<dbReference type="InterPro" id="IPR001929">
    <property type="entry name" value="Germin"/>
</dbReference>
<feature type="domain" description="Cupin type-1" evidence="10">
    <location>
        <begin position="5"/>
        <end position="91"/>
    </location>
</feature>
<dbReference type="PRINTS" id="PR00325">
    <property type="entry name" value="GERMIN"/>
</dbReference>
<dbReference type="InterPro" id="IPR006045">
    <property type="entry name" value="Cupin_1"/>
</dbReference>
<evidence type="ECO:0000313" key="12">
    <source>
        <dbReference type="Proteomes" id="UP000585474"/>
    </source>
</evidence>
<proteinExistence type="inferred from homology"/>
<accession>A0A7J0GWA8</accession>
<evidence type="ECO:0000313" key="11">
    <source>
        <dbReference type="EMBL" id="GFZ14804.1"/>
    </source>
</evidence>
<evidence type="ECO:0000256" key="8">
    <source>
        <dbReference type="PIRSR" id="PIRSR601929-2"/>
    </source>
</evidence>
<feature type="binding site" evidence="7">
    <location>
        <position position="25"/>
    </location>
    <ligand>
        <name>oxalate</name>
        <dbReference type="ChEBI" id="CHEBI:30623"/>
    </ligand>
</feature>
<dbReference type="GO" id="GO:0030145">
    <property type="term" value="F:manganese ion binding"/>
    <property type="evidence" value="ECO:0007669"/>
    <property type="project" value="UniProtKB-UniRule"/>
</dbReference>
<keyword evidence="4 9" id="KW-0964">Secreted</keyword>
<keyword evidence="12" id="KW-1185">Reference proteome</keyword>
<dbReference type="InterPro" id="IPR014710">
    <property type="entry name" value="RmlC-like_jellyroll"/>
</dbReference>
<evidence type="ECO:0000256" key="5">
    <source>
        <dbReference type="ARBA" id="ARBA00022723"/>
    </source>
</evidence>
<protein>
    <recommendedName>
        <fullName evidence="9">Germin-like protein</fullName>
    </recommendedName>
</protein>
<gene>
    <name evidence="11" type="ORF">Acr_24g0009940</name>
</gene>
<dbReference type="AlphaFoldDB" id="A0A7J0GWA8"/>
<evidence type="ECO:0000256" key="1">
    <source>
        <dbReference type="ARBA" id="ARBA00004271"/>
    </source>
</evidence>
<feature type="binding site" evidence="8">
    <location>
        <position position="25"/>
    </location>
    <ligand>
        <name>Mn(2+)</name>
        <dbReference type="ChEBI" id="CHEBI:29035"/>
    </ligand>
</feature>
<feature type="binding site" evidence="8">
    <location>
        <position position="63"/>
    </location>
    <ligand>
        <name>Mn(2+)</name>
        <dbReference type="ChEBI" id="CHEBI:29035"/>
    </ligand>
</feature>
<reference evidence="11 12" key="1">
    <citation type="submission" date="2019-07" db="EMBL/GenBank/DDBJ databases">
        <title>De Novo Assembly of kiwifruit Actinidia rufa.</title>
        <authorList>
            <person name="Sugita-Konishi S."/>
            <person name="Sato K."/>
            <person name="Mori E."/>
            <person name="Abe Y."/>
            <person name="Kisaki G."/>
            <person name="Hamano K."/>
            <person name="Suezawa K."/>
            <person name="Otani M."/>
            <person name="Fukuda T."/>
            <person name="Manabe T."/>
            <person name="Gomi K."/>
            <person name="Tabuchi M."/>
            <person name="Akimitsu K."/>
            <person name="Kataoka I."/>
        </authorList>
    </citation>
    <scope>NUCLEOTIDE SEQUENCE [LARGE SCALE GENOMIC DNA]</scope>
    <source>
        <strain evidence="12">cv. Fuchu</strain>
    </source>
</reference>
<feature type="binding site" evidence="7">
    <location>
        <position position="20"/>
    </location>
    <ligand>
        <name>oxalate</name>
        <dbReference type="ChEBI" id="CHEBI:30623"/>
    </ligand>
</feature>
<evidence type="ECO:0000256" key="7">
    <source>
        <dbReference type="PIRSR" id="PIRSR601929-1"/>
    </source>
</evidence>
<keyword evidence="5 7" id="KW-0479">Metal-binding</keyword>
<dbReference type="EMBL" id="BJWL01000024">
    <property type="protein sequence ID" value="GFZ14804.1"/>
    <property type="molecule type" value="Genomic_DNA"/>
</dbReference>
<comment type="caution">
    <text evidence="11">The sequence shown here is derived from an EMBL/GenBank/DDBJ whole genome shotgun (WGS) entry which is preliminary data.</text>
</comment>
<dbReference type="InterPro" id="IPR011051">
    <property type="entry name" value="RmlC_Cupin_sf"/>
</dbReference>
<comment type="similarity">
    <text evidence="2 9">Belongs to the germin family.</text>
</comment>
<keyword evidence="6 7" id="KW-0464">Manganese</keyword>
<evidence type="ECO:0000256" key="3">
    <source>
        <dbReference type="ARBA" id="ARBA00022523"/>
    </source>
</evidence>
<evidence type="ECO:0000256" key="4">
    <source>
        <dbReference type="ARBA" id="ARBA00022525"/>
    </source>
</evidence>
<sequence>MASLFRLCLPASCPSSPHIHPRSAELFVLGGSIEVGFVDTTNKLFTQTLTDGDMFVFPKGLVHYKFVSDSYRYAFTISAFASANQGPVLIRRRIS</sequence>
<dbReference type="PANTHER" id="PTHR31238">
    <property type="entry name" value="GERMIN-LIKE PROTEIN SUBFAMILY 3 MEMBER 3"/>
    <property type="match status" value="1"/>
</dbReference>
<keyword evidence="3 9" id="KW-0052">Apoplast</keyword>
<dbReference type="Pfam" id="PF00190">
    <property type="entry name" value="Cupin_1"/>
    <property type="match status" value="1"/>
</dbReference>
<evidence type="ECO:0000259" key="10">
    <source>
        <dbReference type="SMART" id="SM00835"/>
    </source>
</evidence>
<dbReference type="GO" id="GO:0048046">
    <property type="term" value="C:apoplast"/>
    <property type="evidence" value="ECO:0007669"/>
    <property type="project" value="UniProtKB-SubCell"/>
</dbReference>
<evidence type="ECO:0000256" key="2">
    <source>
        <dbReference type="ARBA" id="ARBA00007456"/>
    </source>
</evidence>